<dbReference type="InterPro" id="IPR015878">
    <property type="entry name" value="Ado_hCys_hydrolase_NAD-bd"/>
</dbReference>
<protein>
    <recommendedName>
        <fullName evidence="5">Adenosylhomocysteinase</fullName>
        <ecNumber evidence="5">3.13.2.1</ecNumber>
    </recommendedName>
    <alternativeName>
        <fullName evidence="5">S-adenosyl-L-homocysteine hydrolase</fullName>
        <shortName evidence="5">AdoHcyase</shortName>
    </alternativeName>
</protein>
<comment type="cofactor">
    <cofactor evidence="5 7">
        <name>NAD(+)</name>
        <dbReference type="ChEBI" id="CHEBI:57540"/>
    </cofactor>
    <text evidence="5 7">Binds 1 NAD(+) per subunit.</text>
</comment>
<keyword evidence="4 5" id="KW-0520">NAD</keyword>
<dbReference type="Proteomes" id="UP000076770">
    <property type="component" value="Chromosome i"/>
</dbReference>
<dbReference type="AlphaFoldDB" id="A0A157SYY1"/>
<evidence type="ECO:0000313" key="12">
    <source>
        <dbReference type="Proteomes" id="UP000076770"/>
    </source>
</evidence>
<feature type="binding site" evidence="5 7">
    <location>
        <begin position="175"/>
        <end position="177"/>
    </location>
    <ligand>
        <name>NAD(+)</name>
        <dbReference type="ChEBI" id="CHEBI:57540"/>
    </ligand>
</feature>
<comment type="similarity">
    <text evidence="1 5 8">Belongs to the adenosylhomocysteinase family.</text>
</comment>
<feature type="domain" description="S-adenosyl-L-homocysteine hydrolase NAD binding" evidence="10">
    <location>
        <begin position="209"/>
        <end position="370"/>
    </location>
</feature>
<feature type="binding site" evidence="5">
    <location>
        <position position="209"/>
    </location>
    <ligand>
        <name>NAD(+)</name>
        <dbReference type="ChEBI" id="CHEBI:57540"/>
    </ligand>
</feature>
<evidence type="ECO:0000256" key="6">
    <source>
        <dbReference type="PIRSR" id="PIRSR001109-1"/>
    </source>
</evidence>
<keyword evidence="9" id="KW-0175">Coiled coil</keyword>
<dbReference type="Pfam" id="PF00670">
    <property type="entry name" value="AdoHcyase_NAD"/>
    <property type="match status" value="1"/>
</dbReference>
<dbReference type="InterPro" id="IPR020082">
    <property type="entry name" value="S-Ado-L-homoCys_hydrolase_CS"/>
</dbReference>
<dbReference type="GO" id="GO:0033353">
    <property type="term" value="P:S-adenosylmethionine cycle"/>
    <property type="evidence" value="ECO:0007669"/>
    <property type="project" value="TreeGrafter"/>
</dbReference>
<feature type="binding site" evidence="5">
    <location>
        <begin position="238"/>
        <end position="243"/>
    </location>
    <ligand>
        <name>NAD(+)</name>
        <dbReference type="ChEBI" id="CHEBI:57540"/>
    </ligand>
</feature>
<comment type="catalytic activity">
    <reaction evidence="5">
        <text>S-adenosyl-L-homocysteine + H2O = L-homocysteine + adenosine</text>
        <dbReference type="Rhea" id="RHEA:21708"/>
        <dbReference type="ChEBI" id="CHEBI:15377"/>
        <dbReference type="ChEBI" id="CHEBI:16335"/>
        <dbReference type="ChEBI" id="CHEBI:57856"/>
        <dbReference type="ChEBI" id="CHEBI:58199"/>
        <dbReference type="EC" id="3.13.2.1"/>
    </reaction>
</comment>
<dbReference type="GO" id="GO:0006730">
    <property type="term" value="P:one-carbon metabolic process"/>
    <property type="evidence" value="ECO:0007669"/>
    <property type="project" value="UniProtKB-UniRule"/>
</dbReference>
<dbReference type="HAMAP" id="MF_00563">
    <property type="entry name" value="AdoHcyase"/>
    <property type="match status" value="1"/>
</dbReference>
<feature type="binding site" evidence="7">
    <location>
        <position position="371"/>
    </location>
    <ligand>
        <name>NAD(+)</name>
        <dbReference type="ChEBI" id="CHEBI:57540"/>
    </ligand>
</feature>
<evidence type="ECO:0000256" key="4">
    <source>
        <dbReference type="ARBA" id="ARBA00023027"/>
    </source>
</evidence>
<reference evidence="12" key="1">
    <citation type="submission" date="2016-04" db="EMBL/GenBank/DDBJ databases">
        <authorList>
            <person name="Shah S.A."/>
            <person name="Garrett R.A."/>
        </authorList>
    </citation>
    <scope>NUCLEOTIDE SEQUENCE [LARGE SCALE GENOMIC DNA]</scope>
    <source>
        <strain evidence="12">ATCC 35091 / DSM 1616 / JCM 8930 / NBRC 15331 / P1</strain>
    </source>
</reference>
<dbReference type="GO" id="GO:0005829">
    <property type="term" value="C:cytosol"/>
    <property type="evidence" value="ECO:0007669"/>
    <property type="project" value="TreeGrafter"/>
</dbReference>
<feature type="binding site" evidence="5 6">
    <location>
        <position position="204"/>
    </location>
    <ligand>
        <name>substrate</name>
    </ligand>
</feature>
<dbReference type="PANTHER" id="PTHR23420:SF0">
    <property type="entry name" value="ADENOSYLHOMOCYSTEINASE"/>
    <property type="match status" value="1"/>
</dbReference>
<feature type="binding site" evidence="5 7">
    <location>
        <position position="261"/>
    </location>
    <ligand>
        <name>NAD(+)</name>
        <dbReference type="ChEBI" id="CHEBI:57540"/>
    </ligand>
</feature>
<name>A0A157SYY1_SACSO</name>
<evidence type="ECO:0000256" key="9">
    <source>
        <dbReference type="SAM" id="Coils"/>
    </source>
</evidence>
<feature type="binding site" evidence="5 6">
    <location>
        <position position="208"/>
    </location>
    <ligand>
        <name>substrate</name>
    </ligand>
</feature>
<organism evidence="11 12">
    <name type="scientific">Saccharolobus solfataricus</name>
    <name type="common">Sulfolobus solfataricus</name>
    <dbReference type="NCBI Taxonomy" id="2287"/>
    <lineage>
        <taxon>Archaea</taxon>
        <taxon>Thermoproteota</taxon>
        <taxon>Thermoprotei</taxon>
        <taxon>Sulfolobales</taxon>
        <taxon>Sulfolobaceae</taxon>
        <taxon>Saccharolobus</taxon>
    </lineage>
</organism>
<evidence type="ECO:0000256" key="5">
    <source>
        <dbReference type="HAMAP-Rule" id="MF_00563"/>
    </source>
</evidence>
<evidence type="ECO:0000256" key="3">
    <source>
        <dbReference type="ARBA" id="ARBA00022801"/>
    </source>
</evidence>
<dbReference type="FunFam" id="3.40.50.720:FF:000004">
    <property type="entry name" value="Adenosylhomocysteinase"/>
    <property type="match status" value="1"/>
</dbReference>
<feature type="binding site" evidence="5 7">
    <location>
        <position position="364"/>
    </location>
    <ligand>
        <name>NAD(+)</name>
        <dbReference type="ChEBI" id="CHEBI:57540"/>
    </ligand>
</feature>
<dbReference type="Pfam" id="PF05221">
    <property type="entry name" value="AdoHcyase"/>
    <property type="match status" value="2"/>
</dbReference>
<dbReference type="UniPathway" id="UPA00314">
    <property type="reaction ID" value="UER00076"/>
</dbReference>
<dbReference type="NCBIfam" id="TIGR00936">
    <property type="entry name" value="ahcY"/>
    <property type="match status" value="1"/>
</dbReference>
<dbReference type="GO" id="GO:0071269">
    <property type="term" value="P:L-homocysteine biosynthetic process"/>
    <property type="evidence" value="ECO:0007669"/>
    <property type="project" value="UniProtKB-UniRule"/>
</dbReference>
<feature type="binding site" evidence="5">
    <location>
        <position position="296"/>
    </location>
    <ligand>
        <name>NAD(+)</name>
        <dbReference type="ChEBI" id="CHEBI:57540"/>
    </ligand>
</feature>
<feature type="coiled-coil region" evidence="9">
    <location>
        <begin position="410"/>
        <end position="437"/>
    </location>
</feature>
<feature type="binding site" evidence="5 6">
    <location>
        <position position="150"/>
    </location>
    <ligand>
        <name>substrate</name>
    </ligand>
</feature>
<dbReference type="EC" id="3.13.2.1" evidence="5"/>
<dbReference type="PIRSF" id="PIRSF001109">
    <property type="entry name" value="Ad_hcy_hydrolase"/>
    <property type="match status" value="1"/>
</dbReference>
<keyword evidence="5" id="KW-0963">Cytoplasm</keyword>
<keyword evidence="3 5" id="KW-0378">Hydrolase</keyword>
<dbReference type="PATRIC" id="fig|2287.9.peg.782"/>
<dbReference type="SUPFAM" id="SSF51735">
    <property type="entry name" value="NAD(P)-binding Rossmann-fold domains"/>
    <property type="match status" value="1"/>
</dbReference>
<dbReference type="PROSITE" id="PS00739">
    <property type="entry name" value="ADOHCYASE_2"/>
    <property type="match status" value="1"/>
</dbReference>
<dbReference type="Gene3D" id="3.40.50.1480">
    <property type="entry name" value="Adenosylhomocysteinase-like"/>
    <property type="match status" value="1"/>
</dbReference>
<dbReference type="Gene3D" id="3.40.50.720">
    <property type="entry name" value="NAD(P)-binding Rossmann-like Domain"/>
    <property type="match status" value="1"/>
</dbReference>
<evidence type="ECO:0000256" key="7">
    <source>
        <dbReference type="PIRSR" id="PIRSR001109-2"/>
    </source>
</evidence>
<feature type="binding site" evidence="5 6">
    <location>
        <position position="78"/>
    </location>
    <ligand>
        <name>substrate</name>
    </ligand>
</feature>
<feature type="binding site" evidence="5 7">
    <location>
        <begin position="317"/>
        <end position="319"/>
    </location>
    <ligand>
        <name>NAD(+)</name>
        <dbReference type="ChEBI" id="CHEBI:57540"/>
    </ligand>
</feature>
<gene>
    <name evidence="5" type="primary">ahcY</name>
    <name evidence="11" type="ORF">SSOP1_0780</name>
</gene>
<evidence type="ECO:0000256" key="8">
    <source>
        <dbReference type="RuleBase" id="RU004166"/>
    </source>
</evidence>
<dbReference type="GO" id="GO:0004013">
    <property type="term" value="F:adenosylhomocysteinase activity"/>
    <property type="evidence" value="ECO:0007669"/>
    <property type="project" value="UniProtKB-UniRule"/>
</dbReference>
<dbReference type="CDD" id="cd00401">
    <property type="entry name" value="SAHH"/>
    <property type="match status" value="1"/>
</dbReference>
<comment type="pathway">
    <text evidence="5">Amino-acid biosynthesis; L-homocysteine biosynthesis; L-homocysteine from S-adenosyl-L-homocysteine: step 1/1.</text>
</comment>
<sequence length="442" mass="48938">MIKFAYLDKQIKILSFLCSFDKKLPMSYKIKDLSLASEGKKQIEWAERHMPTLMEIRKRFKAEKPLKGINISAVLHVTKETAALVKTLKIGGANVALAGSNPLSTQDDVAAALVEEGISVFAWKGENETEYYSNIESIVKIHEPNIVMDDGADLHAYIHEKVSSKLDIYGGTEETTTGVIRLKAMEKDGVLKYPLVAVNNAYTKYLFDNRYGTGQSAIDGILRATNILIAGKIAVVAGYGWVGRGIANRLRGMGARVIVTEVDPIRALEAVMDGFDVMPIAEASKVGDIFVTATGNTKAIRVEHMLNMKDGAILSNAGHFNVEVDVKGLKETAVKVRNIRPYVDEYTLPNGKRVYLLADGRLVNLAAAEGHPSEVMDMSFANQALAVEYLVKNRGKLEKKVYNMPMELDYEVARIKLKSMGIQIDELTEEQKEYLEQWKSGT</sequence>
<feature type="binding site" evidence="5 6">
    <location>
        <position position="174"/>
    </location>
    <ligand>
        <name>substrate</name>
    </ligand>
</feature>
<dbReference type="InterPro" id="IPR042172">
    <property type="entry name" value="Adenosylhomocyst_ase-like_sf"/>
</dbReference>
<dbReference type="InterPro" id="IPR000043">
    <property type="entry name" value="Adenosylhomocysteinase-like"/>
</dbReference>
<keyword evidence="2 5" id="KW-0554">One-carbon metabolism</keyword>
<dbReference type="SMART" id="SM00997">
    <property type="entry name" value="AdoHcyase_NAD"/>
    <property type="match status" value="1"/>
</dbReference>
<evidence type="ECO:0000259" key="10">
    <source>
        <dbReference type="SMART" id="SM00997"/>
    </source>
</evidence>
<comment type="subcellular location">
    <subcellularLocation>
        <location evidence="5">Cytoplasm</location>
    </subcellularLocation>
</comment>
<accession>A0A157SYY1</accession>
<dbReference type="PROSITE" id="PS00738">
    <property type="entry name" value="ADOHCYASE_1"/>
    <property type="match status" value="1"/>
</dbReference>
<proteinExistence type="inferred from homology"/>
<feature type="binding site" evidence="7">
    <location>
        <begin position="240"/>
        <end position="245"/>
    </location>
    <ligand>
        <name>NAD(+)</name>
        <dbReference type="ChEBI" id="CHEBI:57540"/>
    </ligand>
</feature>
<dbReference type="NCBIfam" id="NF004005">
    <property type="entry name" value="PRK05476.2-3"/>
    <property type="match status" value="1"/>
</dbReference>
<dbReference type="PANTHER" id="PTHR23420">
    <property type="entry name" value="ADENOSYLHOMOCYSTEINASE"/>
    <property type="match status" value="1"/>
</dbReference>
<evidence type="ECO:0000256" key="1">
    <source>
        <dbReference type="ARBA" id="ARBA00007122"/>
    </source>
</evidence>
<comment type="function">
    <text evidence="5">May play a key role in the regulation of the intracellular concentration of adenosylhomocysteine.</text>
</comment>
<evidence type="ECO:0000256" key="2">
    <source>
        <dbReference type="ARBA" id="ARBA00022563"/>
    </source>
</evidence>
<dbReference type="SUPFAM" id="SSF52283">
    <property type="entry name" value="Formate/glycerate dehydrogenase catalytic domain-like"/>
    <property type="match status" value="1"/>
</dbReference>
<dbReference type="InterPro" id="IPR036291">
    <property type="entry name" value="NAD(P)-bd_dom_sf"/>
</dbReference>
<evidence type="ECO:0000313" key="11">
    <source>
        <dbReference type="EMBL" id="SAI84334.1"/>
    </source>
</evidence>
<dbReference type="SMART" id="SM00996">
    <property type="entry name" value="AdoHcyase"/>
    <property type="match status" value="1"/>
</dbReference>
<dbReference type="EMBL" id="LT549890">
    <property type="protein sequence ID" value="SAI84334.1"/>
    <property type="molecule type" value="Genomic_DNA"/>
</dbReference>